<evidence type="ECO:0000313" key="2">
    <source>
        <dbReference type="EMBL" id="CAE6493284.1"/>
    </source>
</evidence>
<comment type="caution">
    <text evidence="2">The sequence shown here is derived from an EMBL/GenBank/DDBJ whole genome shotgun (WGS) entry which is preliminary data.</text>
</comment>
<dbReference type="PANTHER" id="PTHR10828">
    <property type="entry name" value="M-PHASE INDUCER PHOSPHATASE DUAL SPECIFICITY PHOSPHATASE CDC25"/>
    <property type="match status" value="1"/>
</dbReference>
<dbReference type="SMART" id="SM00450">
    <property type="entry name" value="RHOD"/>
    <property type="match status" value="1"/>
</dbReference>
<proteinExistence type="predicted"/>
<dbReference type="PROSITE" id="PS50206">
    <property type="entry name" value="RHODANESE_3"/>
    <property type="match status" value="1"/>
</dbReference>
<dbReference type="Pfam" id="PF00581">
    <property type="entry name" value="Rhodanese"/>
    <property type="match status" value="1"/>
</dbReference>
<dbReference type="AlphaFoldDB" id="A0A8H3H9I2"/>
<evidence type="ECO:0000313" key="3">
    <source>
        <dbReference type="Proteomes" id="UP000663853"/>
    </source>
</evidence>
<dbReference type="SUPFAM" id="SSF52821">
    <property type="entry name" value="Rhodanese/Cell cycle control phosphatase"/>
    <property type="match status" value="1"/>
</dbReference>
<gene>
    <name evidence="2" type="ORF">RDB_LOCUS103732</name>
</gene>
<protein>
    <recommendedName>
        <fullName evidence="1">Rhodanese domain-containing protein</fullName>
    </recommendedName>
</protein>
<dbReference type="InterPro" id="IPR036873">
    <property type="entry name" value="Rhodanese-like_dom_sf"/>
</dbReference>
<feature type="domain" description="Rhodanese" evidence="1">
    <location>
        <begin position="48"/>
        <end position="146"/>
    </location>
</feature>
<dbReference type="GO" id="GO:0005634">
    <property type="term" value="C:nucleus"/>
    <property type="evidence" value="ECO:0007669"/>
    <property type="project" value="TreeGrafter"/>
</dbReference>
<dbReference type="PANTHER" id="PTHR10828:SF38">
    <property type="entry name" value="ARSENICAL-RESISTANCE PROTEIN 2-RELATED"/>
    <property type="match status" value="1"/>
</dbReference>
<reference evidence="2" key="1">
    <citation type="submission" date="2021-01" db="EMBL/GenBank/DDBJ databases">
        <authorList>
            <person name="Kaushik A."/>
        </authorList>
    </citation>
    <scope>NUCLEOTIDE SEQUENCE</scope>
    <source>
        <strain evidence="2">AG6-10EEA</strain>
    </source>
</reference>
<organism evidence="2 3">
    <name type="scientific">Rhizoctonia solani</name>
    <dbReference type="NCBI Taxonomy" id="456999"/>
    <lineage>
        <taxon>Eukaryota</taxon>
        <taxon>Fungi</taxon>
        <taxon>Dikarya</taxon>
        <taxon>Basidiomycota</taxon>
        <taxon>Agaricomycotina</taxon>
        <taxon>Agaricomycetes</taxon>
        <taxon>Cantharellales</taxon>
        <taxon>Ceratobasidiaceae</taxon>
        <taxon>Rhizoctonia</taxon>
    </lineage>
</organism>
<dbReference type="Proteomes" id="UP000663853">
    <property type="component" value="Unassembled WGS sequence"/>
</dbReference>
<dbReference type="GO" id="GO:0005737">
    <property type="term" value="C:cytoplasm"/>
    <property type="evidence" value="ECO:0007669"/>
    <property type="project" value="TreeGrafter"/>
</dbReference>
<evidence type="ECO:0000259" key="1">
    <source>
        <dbReference type="PROSITE" id="PS50206"/>
    </source>
</evidence>
<dbReference type="Gene3D" id="3.40.250.10">
    <property type="entry name" value="Rhodanese-like domain"/>
    <property type="match status" value="1"/>
</dbReference>
<sequence length="163" mass="18734">MLLTTTNRLVPRFRIFLSRAMTSTFNRPSFRYISPTELSELMKSGKESMKDYAVVDVRDDDFLGGNIVGCVRAPSSKYLTTVDDLVSKTKDVPKLIFHCALSQQRGPKAARIYAETRNNRLNPGETPTQEIYVLRGGFTEFQSLFRDDPVLVEKWRKEVWQGY</sequence>
<dbReference type="GO" id="GO:0004725">
    <property type="term" value="F:protein tyrosine phosphatase activity"/>
    <property type="evidence" value="ECO:0007669"/>
    <property type="project" value="TreeGrafter"/>
</dbReference>
<name>A0A8H3H9I2_9AGAM</name>
<accession>A0A8H3H9I2</accession>
<dbReference type="InterPro" id="IPR001763">
    <property type="entry name" value="Rhodanese-like_dom"/>
</dbReference>
<dbReference type="EMBL" id="CAJMXA010003301">
    <property type="protein sequence ID" value="CAE6493284.1"/>
    <property type="molecule type" value="Genomic_DNA"/>
</dbReference>